<organism evidence="1 2">
    <name type="scientific">Streptomyces lavenduligriseus</name>
    <dbReference type="NCBI Taxonomy" id="67315"/>
    <lineage>
        <taxon>Bacteria</taxon>
        <taxon>Bacillati</taxon>
        <taxon>Actinomycetota</taxon>
        <taxon>Actinomycetes</taxon>
        <taxon>Kitasatosporales</taxon>
        <taxon>Streptomycetaceae</taxon>
        <taxon>Streptomyces</taxon>
    </lineage>
</organism>
<gene>
    <name evidence="1" type="ORF">M4438_06075</name>
</gene>
<dbReference type="RefSeq" id="WP_249457696.1">
    <property type="nucleotide sequence ID" value="NZ_JAMCCK010000009.1"/>
</dbReference>
<sequence length="288" mass="32882">MPDDRDVRELLGRLSAKSSSDYHNPCTTFAWPPALPGDEYWFSPELLSVHGTEYADELSDEQLCALSRWESVNFYSLSIHGIRELLIEVMRRVHTPGFEVPPELFHHFVGEENEHMCLFAGFCLRYGGRIYPDEKLRPPSAGQDPALENFLAFARILLFEQIVGHYNVRLAADTRLHPTIRQLNRIHHQDESRHIAFGVRLARLLWERLTESGLDEDGRRTAGRCLSEYLRATMASFYSPAAYRDAGLADGFVLRKRLLDHPARQAAHARVLHKATGFLHRIGVPVTV</sequence>
<proteinExistence type="predicted"/>
<reference evidence="1 2" key="1">
    <citation type="submission" date="2022-05" db="EMBL/GenBank/DDBJ databases">
        <title>Genome Resource of Streptomyces lavenduligriseus GA1-1, a Strain with Broad-Spectrum Antifungal Activity against Phytopathogenic Fungi.</title>
        <authorList>
            <person name="Qi D."/>
        </authorList>
    </citation>
    <scope>NUCLEOTIDE SEQUENCE [LARGE SCALE GENOMIC DNA]</scope>
    <source>
        <strain evidence="1 2">GA1-1</strain>
    </source>
</reference>
<name>A0ABT0NPI5_9ACTN</name>
<protein>
    <submittedName>
        <fullName evidence="1">Diiron oxygenase</fullName>
    </submittedName>
</protein>
<comment type="caution">
    <text evidence="1">The sequence shown here is derived from an EMBL/GenBank/DDBJ whole genome shotgun (WGS) entry which is preliminary data.</text>
</comment>
<dbReference type="SUPFAM" id="SSF47240">
    <property type="entry name" value="Ferritin-like"/>
    <property type="match status" value="1"/>
</dbReference>
<dbReference type="Pfam" id="PF11583">
    <property type="entry name" value="AurF"/>
    <property type="match status" value="1"/>
</dbReference>
<evidence type="ECO:0000313" key="2">
    <source>
        <dbReference type="Proteomes" id="UP001202052"/>
    </source>
</evidence>
<keyword evidence="2" id="KW-1185">Reference proteome</keyword>
<dbReference type="EMBL" id="JAMCCK010000009">
    <property type="protein sequence ID" value="MCL3993091.1"/>
    <property type="molecule type" value="Genomic_DNA"/>
</dbReference>
<dbReference type="Proteomes" id="UP001202052">
    <property type="component" value="Unassembled WGS sequence"/>
</dbReference>
<accession>A0ABT0NPI5</accession>
<dbReference type="InterPro" id="IPR012348">
    <property type="entry name" value="RNR-like"/>
</dbReference>
<dbReference type="InterPro" id="IPR025859">
    <property type="entry name" value="AurF/CmlI"/>
</dbReference>
<evidence type="ECO:0000313" key="1">
    <source>
        <dbReference type="EMBL" id="MCL3993091.1"/>
    </source>
</evidence>
<dbReference type="InterPro" id="IPR009078">
    <property type="entry name" value="Ferritin-like_SF"/>
</dbReference>
<dbReference type="Gene3D" id="1.10.620.20">
    <property type="entry name" value="Ribonucleotide Reductase, subunit A"/>
    <property type="match status" value="1"/>
</dbReference>